<evidence type="ECO:0000256" key="8">
    <source>
        <dbReference type="SAM" id="Phobius"/>
    </source>
</evidence>
<dbReference type="OrthoDB" id="6612291at2759"/>
<keyword evidence="3 7" id="KW-0813">Transport</keyword>
<accession>A0A0D2KD40</accession>
<feature type="transmembrane region" description="Helical" evidence="8">
    <location>
        <begin position="21"/>
        <end position="39"/>
    </location>
</feature>
<dbReference type="Gene3D" id="1.20.1250.20">
    <property type="entry name" value="MFS general substrate transporter like domains"/>
    <property type="match status" value="1"/>
</dbReference>
<evidence type="ECO:0000256" key="7">
    <source>
        <dbReference type="RuleBase" id="RU003346"/>
    </source>
</evidence>
<evidence type="ECO:0000313" key="11">
    <source>
        <dbReference type="Proteomes" id="UP000053411"/>
    </source>
</evidence>
<evidence type="ECO:0000256" key="4">
    <source>
        <dbReference type="ARBA" id="ARBA00022692"/>
    </source>
</evidence>
<dbReference type="SUPFAM" id="SSF103473">
    <property type="entry name" value="MFS general substrate transporter"/>
    <property type="match status" value="1"/>
</dbReference>
<dbReference type="AlphaFoldDB" id="A0A0D2KD40"/>
<keyword evidence="11" id="KW-1185">Reference proteome</keyword>
<dbReference type="PRINTS" id="PR00171">
    <property type="entry name" value="SUGRTRNSPORT"/>
</dbReference>
<dbReference type="RefSeq" id="XP_016635247.1">
    <property type="nucleotide sequence ID" value="XM_016773190.1"/>
</dbReference>
<feature type="transmembrane region" description="Helical" evidence="8">
    <location>
        <begin position="412"/>
        <end position="435"/>
    </location>
</feature>
<dbReference type="GO" id="GO:0016020">
    <property type="term" value="C:membrane"/>
    <property type="evidence" value="ECO:0007669"/>
    <property type="project" value="UniProtKB-SubCell"/>
</dbReference>
<feature type="transmembrane region" description="Helical" evidence="8">
    <location>
        <begin position="318"/>
        <end position="337"/>
    </location>
</feature>
<evidence type="ECO:0000313" key="10">
    <source>
        <dbReference type="EMBL" id="KIY01125.1"/>
    </source>
</evidence>
<evidence type="ECO:0000259" key="9">
    <source>
        <dbReference type="PROSITE" id="PS50850"/>
    </source>
</evidence>
<dbReference type="InterPro" id="IPR003663">
    <property type="entry name" value="Sugar/inositol_transpt"/>
</dbReference>
<feature type="transmembrane region" description="Helical" evidence="8">
    <location>
        <begin position="193"/>
        <end position="214"/>
    </location>
</feature>
<dbReference type="InterPro" id="IPR020846">
    <property type="entry name" value="MFS_dom"/>
</dbReference>
<evidence type="ECO:0000256" key="5">
    <source>
        <dbReference type="ARBA" id="ARBA00022989"/>
    </source>
</evidence>
<organism evidence="10 11">
    <name type="scientific">Fonsecaea multimorphosa CBS 102226</name>
    <dbReference type="NCBI Taxonomy" id="1442371"/>
    <lineage>
        <taxon>Eukaryota</taxon>
        <taxon>Fungi</taxon>
        <taxon>Dikarya</taxon>
        <taxon>Ascomycota</taxon>
        <taxon>Pezizomycotina</taxon>
        <taxon>Eurotiomycetes</taxon>
        <taxon>Chaetothyriomycetidae</taxon>
        <taxon>Chaetothyriales</taxon>
        <taxon>Herpotrichiellaceae</taxon>
        <taxon>Fonsecaea</taxon>
    </lineage>
</organism>
<reference evidence="10 11" key="1">
    <citation type="submission" date="2015-01" db="EMBL/GenBank/DDBJ databases">
        <title>The Genome Sequence of Fonsecaea multimorphosa CBS 102226.</title>
        <authorList>
            <consortium name="The Broad Institute Genomics Platform"/>
            <person name="Cuomo C."/>
            <person name="de Hoog S."/>
            <person name="Gorbushina A."/>
            <person name="Stielow B."/>
            <person name="Teixiera M."/>
            <person name="Abouelleil A."/>
            <person name="Chapman S.B."/>
            <person name="Priest M."/>
            <person name="Young S.K."/>
            <person name="Wortman J."/>
            <person name="Nusbaum C."/>
            <person name="Birren B."/>
        </authorList>
    </citation>
    <scope>NUCLEOTIDE SEQUENCE [LARGE SCALE GENOMIC DNA]</scope>
    <source>
        <strain evidence="10 11">CBS 102226</strain>
    </source>
</reference>
<dbReference type="PANTHER" id="PTHR48022">
    <property type="entry name" value="PLASTIDIC GLUCOSE TRANSPORTER 4"/>
    <property type="match status" value="1"/>
</dbReference>
<feature type="transmembrane region" description="Helical" evidence="8">
    <location>
        <begin position="76"/>
        <end position="96"/>
    </location>
</feature>
<dbReference type="InterPro" id="IPR036259">
    <property type="entry name" value="MFS_trans_sf"/>
</dbReference>
<dbReference type="GO" id="GO:0005351">
    <property type="term" value="F:carbohydrate:proton symporter activity"/>
    <property type="evidence" value="ECO:0007669"/>
    <property type="project" value="TreeGrafter"/>
</dbReference>
<feature type="transmembrane region" description="Helical" evidence="8">
    <location>
        <begin position="376"/>
        <end position="400"/>
    </location>
</feature>
<dbReference type="EMBL" id="KN848065">
    <property type="protein sequence ID" value="KIY01125.1"/>
    <property type="molecule type" value="Genomic_DNA"/>
</dbReference>
<keyword evidence="4 8" id="KW-0812">Transmembrane</keyword>
<dbReference type="PANTHER" id="PTHR48022:SF77">
    <property type="entry name" value="MAJOR FACILITATOR SUPERFAMILY (MFS) PROFILE DOMAIN-CONTAINING PROTEIN"/>
    <property type="match status" value="1"/>
</dbReference>
<dbReference type="InterPro" id="IPR050360">
    <property type="entry name" value="MFS_Sugar_Transporters"/>
</dbReference>
<feature type="domain" description="Major facilitator superfamily (MFS) profile" evidence="9">
    <location>
        <begin position="26"/>
        <end position="465"/>
    </location>
</feature>
<comment type="subcellular location">
    <subcellularLocation>
        <location evidence="1">Membrane</location>
        <topology evidence="1">Multi-pass membrane protein</topology>
    </subcellularLocation>
</comment>
<feature type="transmembrane region" description="Helical" evidence="8">
    <location>
        <begin position="103"/>
        <end position="125"/>
    </location>
</feature>
<sequence>MARGAVVKAGGFRSVLAKMTWPLFFCSFVTAMLNMLFGFDTTSFAGVQSIPAFERQFGTPSGTDGSYALSASRASFISSVAFAGKFCGTLTAPLYIERIGHRYTIWVLCLISFIGVILECTAHKVSQFVIGRIVVYYSVGLAENTSTTYQSEIVPGSLRGAVVGSIQLFIQFGQIMAAGVNNNFSTTTTSKGWIIPVSIQAIVPLILVFTPPFLPAGPRWLIFKGRKDEAIKTLERVRPKEDVAAGACKEEADAIQEAMQQETEKGPWLDLFRGTNLRRTEIATIVFILQQFTGQGFVSQYSPRFYKTVGLGANAFKYNIASSTVAWAGVAIGMCLFDTVGRRNMLIIGAIGQAVFLFSMAGIGQIKNPTVADGHGLVACVMLFNFFFSGTWAPLAYVIASEIGTGALREKTMAFSSTVNVVAAWLVAFCVPYLLNDIGVNIGWLFGGISVIATFYAYFRVPEIAHRSLEELDELFHNHVSARKFAATETHGAGRRIAELENERLSKGGASHTEDTIDVVPKHEIDLD</sequence>
<protein>
    <recommendedName>
        <fullName evidence="9">Major facilitator superfamily (MFS) profile domain-containing protein</fullName>
    </recommendedName>
</protein>
<feature type="transmembrane region" description="Helical" evidence="8">
    <location>
        <begin position="344"/>
        <end position="364"/>
    </location>
</feature>
<dbReference type="PROSITE" id="PS50850">
    <property type="entry name" value="MFS"/>
    <property type="match status" value="1"/>
</dbReference>
<keyword evidence="5 8" id="KW-1133">Transmembrane helix</keyword>
<name>A0A0D2KD40_9EURO</name>
<feature type="transmembrane region" description="Helical" evidence="8">
    <location>
        <begin position="441"/>
        <end position="459"/>
    </location>
</feature>
<dbReference type="FunFam" id="1.20.1250.20:FF:000078">
    <property type="entry name" value="MFS maltose transporter, putative"/>
    <property type="match status" value="1"/>
</dbReference>
<dbReference type="InterPro" id="IPR005828">
    <property type="entry name" value="MFS_sugar_transport-like"/>
</dbReference>
<dbReference type="Pfam" id="PF00083">
    <property type="entry name" value="Sugar_tr"/>
    <property type="match status" value="1"/>
</dbReference>
<evidence type="ECO:0000256" key="6">
    <source>
        <dbReference type="ARBA" id="ARBA00023136"/>
    </source>
</evidence>
<evidence type="ECO:0000256" key="1">
    <source>
        <dbReference type="ARBA" id="ARBA00004141"/>
    </source>
</evidence>
<dbReference type="NCBIfam" id="TIGR00879">
    <property type="entry name" value="SP"/>
    <property type="match status" value="1"/>
</dbReference>
<dbReference type="Proteomes" id="UP000053411">
    <property type="component" value="Unassembled WGS sequence"/>
</dbReference>
<keyword evidence="6 8" id="KW-0472">Membrane</keyword>
<proteinExistence type="inferred from homology"/>
<gene>
    <name evidence="10" type="ORF">Z520_02677</name>
</gene>
<comment type="similarity">
    <text evidence="2 7">Belongs to the major facilitator superfamily. Sugar transporter (TC 2.A.1.1) family.</text>
</comment>
<evidence type="ECO:0000256" key="2">
    <source>
        <dbReference type="ARBA" id="ARBA00010992"/>
    </source>
</evidence>
<dbReference type="GeneID" id="27708423"/>
<dbReference type="VEuPathDB" id="FungiDB:Z520_02677"/>
<evidence type="ECO:0000256" key="3">
    <source>
        <dbReference type="ARBA" id="ARBA00022448"/>
    </source>
</evidence>